<keyword evidence="1" id="KW-0812">Transmembrane</keyword>
<evidence type="ECO:0000256" key="1">
    <source>
        <dbReference type="SAM" id="Phobius"/>
    </source>
</evidence>
<proteinExistence type="predicted"/>
<keyword evidence="1" id="KW-0472">Membrane</keyword>
<dbReference type="Proteomes" id="UP000002316">
    <property type="component" value="Chromosome 3"/>
</dbReference>
<sequence>MRFRFSSFSFSVFFFLCVRCAGMRDNNVWGGGWEGCRNYYRRKVRVNSKAKGKTKGKGKESFKDYKREMGEKRQDIYIYILYIIYNINLVVCARIYDLIRSYINHCFFLSPTSFMT</sequence>
<organism evidence="3 4">
    <name type="scientific">Trypanosoma brucei gambiense (strain MHOM/CI/86/DAL972)</name>
    <dbReference type="NCBI Taxonomy" id="679716"/>
    <lineage>
        <taxon>Eukaryota</taxon>
        <taxon>Discoba</taxon>
        <taxon>Euglenozoa</taxon>
        <taxon>Kinetoplastea</taxon>
        <taxon>Metakinetoplastina</taxon>
        <taxon>Trypanosomatida</taxon>
        <taxon>Trypanosomatidae</taxon>
        <taxon>Trypanosoma</taxon>
    </lineage>
</organism>
<gene>
    <name evidence="3" type="ORF">TbgDal_III5890</name>
</gene>
<dbReference type="EMBL" id="FN554966">
    <property type="protein sequence ID" value="CBH10247.1"/>
    <property type="molecule type" value="Genomic_DNA"/>
</dbReference>
<evidence type="ECO:0000256" key="2">
    <source>
        <dbReference type="SAM" id="SignalP"/>
    </source>
</evidence>
<reference evidence="4" key="1">
    <citation type="journal article" date="2010" name="PLoS Negl. Trop. Dis.">
        <title>The genome sequence of Trypanosoma brucei gambiense, causative agent of chronic human african trypanosomiasis.</title>
        <authorList>
            <person name="Jackson A.P."/>
            <person name="Sanders M."/>
            <person name="Berry A."/>
            <person name="McQuillan J."/>
            <person name="Aslett M.A."/>
            <person name="Quail M.A."/>
            <person name="Chukualim B."/>
            <person name="Capewell P."/>
            <person name="MacLeod A."/>
            <person name="Melville S.E."/>
            <person name="Gibson W."/>
            <person name="Barry J.D."/>
            <person name="Berriman M."/>
            <person name="Hertz-Fowler C."/>
        </authorList>
    </citation>
    <scope>NUCLEOTIDE SEQUENCE [LARGE SCALE GENOMIC DNA]</scope>
    <source>
        <strain evidence="4">MHOM/CI/86/DAL972</strain>
    </source>
</reference>
<feature type="transmembrane region" description="Helical" evidence="1">
    <location>
        <begin position="76"/>
        <end position="96"/>
    </location>
</feature>
<protein>
    <recommendedName>
        <fullName evidence="5">T. brucei spp.-specific protein</fullName>
    </recommendedName>
</protein>
<keyword evidence="2" id="KW-0732">Signal</keyword>
<evidence type="ECO:0000313" key="3">
    <source>
        <dbReference type="EMBL" id="CBH10247.1"/>
    </source>
</evidence>
<dbReference type="KEGG" id="tbg:TbgDal_III5890"/>
<evidence type="ECO:0000313" key="4">
    <source>
        <dbReference type="Proteomes" id="UP000002316"/>
    </source>
</evidence>
<dbReference type="AlphaFoldDB" id="C9ZKN1"/>
<feature type="chain" id="PRO_5003005765" description="T. brucei spp.-specific protein" evidence="2">
    <location>
        <begin position="23"/>
        <end position="116"/>
    </location>
</feature>
<dbReference type="RefSeq" id="XP_011772537.1">
    <property type="nucleotide sequence ID" value="XM_011774235.1"/>
</dbReference>
<name>C9ZKN1_TRYB9</name>
<feature type="signal peptide" evidence="2">
    <location>
        <begin position="1"/>
        <end position="22"/>
    </location>
</feature>
<accession>C9ZKN1</accession>
<keyword evidence="1" id="KW-1133">Transmembrane helix</keyword>
<dbReference type="GeneID" id="23859402"/>
<evidence type="ECO:0008006" key="5">
    <source>
        <dbReference type="Google" id="ProtNLM"/>
    </source>
</evidence>